<evidence type="ECO:0000256" key="1">
    <source>
        <dbReference type="SAM" id="MobiDB-lite"/>
    </source>
</evidence>
<protein>
    <submittedName>
        <fullName evidence="2">Uncharacterized protein</fullName>
    </submittedName>
</protein>
<comment type="caution">
    <text evidence="2">The sequence shown here is derived from an EMBL/GenBank/DDBJ whole genome shotgun (WGS) entry which is preliminary data.</text>
</comment>
<dbReference type="OrthoDB" id="5426707at2759"/>
<dbReference type="AlphaFoldDB" id="A0A9P4Q7Q5"/>
<sequence length="143" mass="15603">MTHGRHYSSTSTRDTGIMSRLRPRRQEAKVTESRSTNPITGTRTSTRKVKTHPHGLDHHGHGGRGPMASNHHSHRIHTTTTGGTGGATTSRHRQRRPSTGDKISGALLRFKGSLTGRPGQKAAGTRRAHGTDGRGTHHRTARY</sequence>
<name>A0A9P4Q7Q5_9PEZI</name>
<feature type="region of interest" description="Disordered" evidence="1">
    <location>
        <begin position="1"/>
        <end position="143"/>
    </location>
</feature>
<proteinExistence type="predicted"/>
<feature type="compositionally biased region" description="Polar residues" evidence="1">
    <location>
        <begin position="33"/>
        <end position="44"/>
    </location>
</feature>
<evidence type="ECO:0000313" key="3">
    <source>
        <dbReference type="Proteomes" id="UP000799441"/>
    </source>
</evidence>
<dbReference type="Proteomes" id="UP000799441">
    <property type="component" value="Unassembled WGS sequence"/>
</dbReference>
<accession>A0A9P4Q7Q5</accession>
<reference evidence="2" key="1">
    <citation type="journal article" date="2020" name="Stud. Mycol.">
        <title>101 Dothideomycetes genomes: a test case for predicting lifestyles and emergence of pathogens.</title>
        <authorList>
            <person name="Haridas S."/>
            <person name="Albert R."/>
            <person name="Binder M."/>
            <person name="Bloem J."/>
            <person name="Labutti K."/>
            <person name="Salamov A."/>
            <person name="Andreopoulos B."/>
            <person name="Baker S."/>
            <person name="Barry K."/>
            <person name="Bills G."/>
            <person name="Bluhm B."/>
            <person name="Cannon C."/>
            <person name="Castanera R."/>
            <person name="Culley D."/>
            <person name="Daum C."/>
            <person name="Ezra D."/>
            <person name="Gonzalez J."/>
            <person name="Henrissat B."/>
            <person name="Kuo A."/>
            <person name="Liang C."/>
            <person name="Lipzen A."/>
            <person name="Lutzoni F."/>
            <person name="Magnuson J."/>
            <person name="Mondo S."/>
            <person name="Nolan M."/>
            <person name="Ohm R."/>
            <person name="Pangilinan J."/>
            <person name="Park H.-J."/>
            <person name="Ramirez L."/>
            <person name="Alfaro M."/>
            <person name="Sun H."/>
            <person name="Tritt A."/>
            <person name="Yoshinaga Y."/>
            <person name="Zwiers L.-H."/>
            <person name="Turgeon B."/>
            <person name="Goodwin S."/>
            <person name="Spatafora J."/>
            <person name="Crous P."/>
            <person name="Grigoriev I."/>
        </authorList>
    </citation>
    <scope>NUCLEOTIDE SEQUENCE</scope>
    <source>
        <strain evidence="2">CBS 116435</strain>
    </source>
</reference>
<dbReference type="EMBL" id="MU003810">
    <property type="protein sequence ID" value="KAF2719542.1"/>
    <property type="molecule type" value="Genomic_DNA"/>
</dbReference>
<evidence type="ECO:0000313" key="2">
    <source>
        <dbReference type="EMBL" id="KAF2719542.1"/>
    </source>
</evidence>
<keyword evidence="3" id="KW-1185">Reference proteome</keyword>
<gene>
    <name evidence="2" type="ORF">K431DRAFT_321694</name>
</gene>
<organism evidence="2 3">
    <name type="scientific">Polychaeton citri CBS 116435</name>
    <dbReference type="NCBI Taxonomy" id="1314669"/>
    <lineage>
        <taxon>Eukaryota</taxon>
        <taxon>Fungi</taxon>
        <taxon>Dikarya</taxon>
        <taxon>Ascomycota</taxon>
        <taxon>Pezizomycotina</taxon>
        <taxon>Dothideomycetes</taxon>
        <taxon>Dothideomycetidae</taxon>
        <taxon>Capnodiales</taxon>
        <taxon>Capnodiaceae</taxon>
        <taxon>Polychaeton</taxon>
    </lineage>
</organism>